<dbReference type="EMBL" id="VHII01000006">
    <property type="protein sequence ID" value="KAF1388865.1"/>
    <property type="molecule type" value="Genomic_DNA"/>
</dbReference>
<protein>
    <recommendedName>
        <fullName evidence="2">DUF4371 domain-containing protein</fullName>
    </recommendedName>
</protein>
<dbReference type="AlphaFoldDB" id="A0A6A5FDB6"/>
<dbReference type="InterPro" id="IPR025398">
    <property type="entry name" value="DUF4371"/>
</dbReference>
<dbReference type="PANTHER" id="PTHR45749">
    <property type="match status" value="1"/>
</dbReference>
<sequence>MHHLSEKIKKHELSKTHMDSCLRLSALGRVNIATQLDEGYRLAVRRHNDEVSKNRHILSRLIQCVKFCGVFELALRGKDETEGSTNPGIFLGLVNFVAQLDEVFEDHLKNAKVFKGTSKTIQNELLECMLAVVREHIVEEVKSANFIAIQADETTDVSTQTQLVLVLRYIDSNHKVQERFFEFLPISESTSVSIASVLLERLNGLFADDEKVKLIAQAYDGASVMRGEKAGVQQKKLQKKDIDAVFIKRSLDSFTSSVQAIRDSSTAAARSHRSQKTQNSFERR</sequence>
<gene>
    <name evidence="3" type="ORF">PFLUV_G00067270</name>
</gene>
<keyword evidence="4" id="KW-1185">Reference proteome</keyword>
<feature type="region of interest" description="Disordered" evidence="1">
    <location>
        <begin position="262"/>
        <end position="284"/>
    </location>
</feature>
<dbReference type="Proteomes" id="UP000465112">
    <property type="component" value="Chromosome 6"/>
</dbReference>
<dbReference type="PANTHER" id="PTHR45749:SF28">
    <property type="entry name" value="ZINC FINGER MYM-TYPE PROTEIN 1-LIKE-RELATED"/>
    <property type="match status" value="1"/>
</dbReference>
<evidence type="ECO:0000313" key="3">
    <source>
        <dbReference type="EMBL" id="KAF1388865.1"/>
    </source>
</evidence>
<accession>A0A6A5FDB6</accession>
<name>A0A6A5FDB6_PERFL</name>
<proteinExistence type="predicted"/>
<organism evidence="3 4">
    <name type="scientific">Perca fluviatilis</name>
    <name type="common">European perch</name>
    <dbReference type="NCBI Taxonomy" id="8168"/>
    <lineage>
        <taxon>Eukaryota</taxon>
        <taxon>Metazoa</taxon>
        <taxon>Chordata</taxon>
        <taxon>Craniata</taxon>
        <taxon>Vertebrata</taxon>
        <taxon>Euteleostomi</taxon>
        <taxon>Actinopterygii</taxon>
        <taxon>Neopterygii</taxon>
        <taxon>Teleostei</taxon>
        <taxon>Neoteleostei</taxon>
        <taxon>Acanthomorphata</taxon>
        <taxon>Eupercaria</taxon>
        <taxon>Perciformes</taxon>
        <taxon>Percoidei</taxon>
        <taxon>Percidae</taxon>
        <taxon>Percinae</taxon>
        <taxon>Perca</taxon>
    </lineage>
</organism>
<evidence type="ECO:0000313" key="4">
    <source>
        <dbReference type="Proteomes" id="UP000465112"/>
    </source>
</evidence>
<reference evidence="3 4" key="1">
    <citation type="submission" date="2019-06" db="EMBL/GenBank/DDBJ databases">
        <title>A chromosome-scale genome assembly of the European perch, Perca fluviatilis.</title>
        <authorList>
            <person name="Roques C."/>
            <person name="Zahm M."/>
            <person name="Cabau C."/>
            <person name="Klopp C."/>
            <person name="Bouchez O."/>
            <person name="Donnadieu C."/>
            <person name="Kuhl H."/>
            <person name="Gislard M."/>
            <person name="Guendouz S."/>
            <person name="Journot L."/>
            <person name="Haffray P."/>
            <person name="Bestin A."/>
            <person name="Morvezen R."/>
            <person name="Feron R."/>
            <person name="Wen M."/>
            <person name="Jouanno E."/>
            <person name="Herpin A."/>
            <person name="Schartl M."/>
            <person name="Postlethwait J."/>
            <person name="Schaerlinger B."/>
            <person name="Chardard D."/>
            <person name="Lecocq T."/>
            <person name="Poncet C."/>
            <person name="Jaffrelo L."/>
            <person name="Lampietro C."/>
            <person name="Guiguen Y."/>
        </authorList>
    </citation>
    <scope>NUCLEOTIDE SEQUENCE [LARGE SCALE GENOMIC DNA]</scope>
    <source>
        <tissue evidence="3">Blood</tissue>
    </source>
</reference>
<comment type="caution">
    <text evidence="3">The sequence shown here is derived from an EMBL/GenBank/DDBJ whole genome shotgun (WGS) entry which is preliminary data.</text>
</comment>
<dbReference type="Pfam" id="PF14291">
    <property type="entry name" value="DUF4371"/>
    <property type="match status" value="1"/>
</dbReference>
<evidence type="ECO:0000256" key="1">
    <source>
        <dbReference type="SAM" id="MobiDB-lite"/>
    </source>
</evidence>
<feature type="domain" description="DUF4371" evidence="2">
    <location>
        <begin position="55"/>
        <end position="230"/>
    </location>
</feature>
<evidence type="ECO:0000259" key="2">
    <source>
        <dbReference type="Pfam" id="PF14291"/>
    </source>
</evidence>